<accession>A0A444YLD1</accession>
<dbReference type="Proteomes" id="UP000289738">
    <property type="component" value="Chromosome B06"/>
</dbReference>
<name>A0A444YLD1_ARAHY</name>
<keyword evidence="3" id="KW-1185">Reference proteome</keyword>
<evidence type="ECO:0008006" key="4">
    <source>
        <dbReference type="Google" id="ProtNLM"/>
    </source>
</evidence>
<sequence length="88" mass="9936">MASTSNTAGSSNTPRSFGSIMRRMNRNRNLHSPEWCGCGSRLVLRWSGIDSNRERPFISCPNYNVNKILKEDVITCDGRTNLSIDNEE</sequence>
<feature type="region of interest" description="Disordered" evidence="1">
    <location>
        <begin position="1"/>
        <end position="24"/>
    </location>
</feature>
<evidence type="ECO:0000256" key="1">
    <source>
        <dbReference type="SAM" id="MobiDB-lite"/>
    </source>
</evidence>
<evidence type="ECO:0000313" key="3">
    <source>
        <dbReference type="Proteomes" id="UP000289738"/>
    </source>
</evidence>
<reference evidence="2 3" key="1">
    <citation type="submission" date="2019-01" db="EMBL/GenBank/DDBJ databases">
        <title>Sequencing of cultivated peanut Arachis hypogaea provides insights into genome evolution and oil improvement.</title>
        <authorList>
            <person name="Chen X."/>
        </authorList>
    </citation>
    <scope>NUCLEOTIDE SEQUENCE [LARGE SCALE GENOMIC DNA]</scope>
    <source>
        <strain evidence="3">cv. Fuhuasheng</strain>
        <tissue evidence="2">Leaves</tissue>
    </source>
</reference>
<organism evidence="2 3">
    <name type="scientific">Arachis hypogaea</name>
    <name type="common">Peanut</name>
    <dbReference type="NCBI Taxonomy" id="3818"/>
    <lineage>
        <taxon>Eukaryota</taxon>
        <taxon>Viridiplantae</taxon>
        <taxon>Streptophyta</taxon>
        <taxon>Embryophyta</taxon>
        <taxon>Tracheophyta</taxon>
        <taxon>Spermatophyta</taxon>
        <taxon>Magnoliopsida</taxon>
        <taxon>eudicotyledons</taxon>
        <taxon>Gunneridae</taxon>
        <taxon>Pentapetalae</taxon>
        <taxon>rosids</taxon>
        <taxon>fabids</taxon>
        <taxon>Fabales</taxon>
        <taxon>Fabaceae</taxon>
        <taxon>Papilionoideae</taxon>
        <taxon>50 kb inversion clade</taxon>
        <taxon>dalbergioids sensu lato</taxon>
        <taxon>Dalbergieae</taxon>
        <taxon>Pterocarpus clade</taxon>
        <taxon>Arachis</taxon>
    </lineage>
</organism>
<protein>
    <recommendedName>
        <fullName evidence="4">Zinc finger GRF-type domain-containing protein</fullName>
    </recommendedName>
</protein>
<dbReference type="EMBL" id="SDMP01000016">
    <property type="protein sequence ID" value="RYR02714.1"/>
    <property type="molecule type" value="Genomic_DNA"/>
</dbReference>
<gene>
    <name evidence="2" type="ORF">Ahy_B06g081515</name>
</gene>
<comment type="caution">
    <text evidence="2">The sequence shown here is derived from an EMBL/GenBank/DDBJ whole genome shotgun (WGS) entry which is preliminary data.</text>
</comment>
<feature type="compositionally biased region" description="Low complexity" evidence="1">
    <location>
        <begin position="1"/>
        <end position="13"/>
    </location>
</feature>
<evidence type="ECO:0000313" key="2">
    <source>
        <dbReference type="EMBL" id="RYR02714.1"/>
    </source>
</evidence>
<dbReference type="AlphaFoldDB" id="A0A444YLD1"/>
<proteinExistence type="predicted"/>